<gene>
    <name evidence="1" type="ORF">SCALOS_LOCUS8795</name>
</gene>
<reference evidence="1" key="1">
    <citation type="submission" date="2021-06" db="EMBL/GenBank/DDBJ databases">
        <authorList>
            <person name="Kallberg Y."/>
            <person name="Tangrot J."/>
            <person name="Rosling A."/>
        </authorList>
    </citation>
    <scope>NUCLEOTIDE SEQUENCE</scope>
    <source>
        <strain evidence="1">AU212A</strain>
    </source>
</reference>
<evidence type="ECO:0000313" key="1">
    <source>
        <dbReference type="EMBL" id="CAG8654713.1"/>
    </source>
</evidence>
<dbReference type="Proteomes" id="UP000789860">
    <property type="component" value="Unassembled WGS sequence"/>
</dbReference>
<keyword evidence="2" id="KW-1185">Reference proteome</keyword>
<comment type="caution">
    <text evidence="1">The sequence shown here is derived from an EMBL/GenBank/DDBJ whole genome shotgun (WGS) entry which is preliminary data.</text>
</comment>
<proteinExistence type="predicted"/>
<evidence type="ECO:0000313" key="2">
    <source>
        <dbReference type="Proteomes" id="UP000789860"/>
    </source>
</evidence>
<name>A0ACA9NGT4_9GLOM</name>
<sequence length="77" mass="8991">TNNQKEMTSLLRKTDNLDKKEEIILVHSLVYNNKEIINLKNYTPRKTNNKCSSNFVSSTIIEDKRIIATKEIEIKPK</sequence>
<feature type="non-terminal residue" evidence="1">
    <location>
        <position position="1"/>
    </location>
</feature>
<protein>
    <submittedName>
        <fullName evidence="1">7577_t:CDS:1</fullName>
    </submittedName>
</protein>
<dbReference type="EMBL" id="CAJVPM010024669">
    <property type="protein sequence ID" value="CAG8654713.1"/>
    <property type="molecule type" value="Genomic_DNA"/>
</dbReference>
<accession>A0ACA9NGT4</accession>
<organism evidence="1 2">
    <name type="scientific">Scutellospora calospora</name>
    <dbReference type="NCBI Taxonomy" id="85575"/>
    <lineage>
        <taxon>Eukaryota</taxon>
        <taxon>Fungi</taxon>
        <taxon>Fungi incertae sedis</taxon>
        <taxon>Mucoromycota</taxon>
        <taxon>Glomeromycotina</taxon>
        <taxon>Glomeromycetes</taxon>
        <taxon>Diversisporales</taxon>
        <taxon>Gigasporaceae</taxon>
        <taxon>Scutellospora</taxon>
    </lineage>
</organism>